<evidence type="ECO:0000313" key="6">
    <source>
        <dbReference type="EMBL" id="MFC5947446.1"/>
    </source>
</evidence>
<evidence type="ECO:0000256" key="3">
    <source>
        <dbReference type="ARBA" id="ARBA00023027"/>
    </source>
</evidence>
<evidence type="ECO:0000256" key="1">
    <source>
        <dbReference type="ARBA" id="ARBA00007358"/>
    </source>
</evidence>
<keyword evidence="2 6" id="KW-0560">Oxidoreductase</keyword>
<sequence>MQTRLHYSHDTVGGRLLFGAGSARDALSGELDRLGATRALLVADVAAPDLLQRITEPLADRIVVTLTDVRQHVPIEQAEAARAAARDHDVEAIITVGGGSATGLGKAVALTRDVPIISVPTTYAGSELTPIWGLTEARRKSTGRDERVRPKVVVYDPELLTSLPAEVATASAFNALAHCYETLWASATTPVARMYALEGIEWVTTGLRMSSGAVGDDLRRAETLLHGTYFAGTAFAITGSGLHHKICHVLGGRFGLPHAQTHTALLPHVAAFNQETLDGLDPRLAHALHASDSREGLAALYAATGAPQSLQQVGLTASQLPEAIAAVQESLPIPNPRPVTAAAVAELLTAAFDPVRNHHDH</sequence>
<dbReference type="EC" id="1.3.1.32" evidence="6"/>
<proteinExistence type="inferred from homology"/>
<keyword evidence="7" id="KW-1185">Reference proteome</keyword>
<comment type="caution">
    <text evidence="6">The sequence shown here is derived from an EMBL/GenBank/DDBJ whole genome shotgun (WGS) entry which is preliminary data.</text>
</comment>
<protein>
    <submittedName>
        <fullName evidence="6">Maleylacetate reductase</fullName>
        <ecNumber evidence="6">1.3.1.32</ecNumber>
    </submittedName>
</protein>
<evidence type="ECO:0000256" key="2">
    <source>
        <dbReference type="ARBA" id="ARBA00023002"/>
    </source>
</evidence>
<gene>
    <name evidence="6" type="ORF">ACFQH9_04050</name>
</gene>
<dbReference type="EMBL" id="JBHSQK010000007">
    <property type="protein sequence ID" value="MFC5947446.1"/>
    <property type="molecule type" value="Genomic_DNA"/>
</dbReference>
<comment type="similarity">
    <text evidence="1">Belongs to the iron-containing alcohol dehydrogenase family.</text>
</comment>
<dbReference type="PANTHER" id="PTHR11496">
    <property type="entry name" value="ALCOHOL DEHYDROGENASE"/>
    <property type="match status" value="1"/>
</dbReference>
<dbReference type="Gene3D" id="3.40.50.1970">
    <property type="match status" value="1"/>
</dbReference>
<name>A0ABW1I1F4_9PSEU</name>
<evidence type="ECO:0000259" key="4">
    <source>
        <dbReference type="Pfam" id="PF00465"/>
    </source>
</evidence>
<dbReference type="RefSeq" id="WP_379564309.1">
    <property type="nucleotide sequence ID" value="NZ_JBHSQK010000007.1"/>
</dbReference>
<feature type="domain" description="Fe-containing alcohol dehydrogenase-like C-terminal" evidence="5">
    <location>
        <begin position="170"/>
        <end position="352"/>
    </location>
</feature>
<dbReference type="CDD" id="cd08177">
    <property type="entry name" value="MAR"/>
    <property type="match status" value="1"/>
</dbReference>
<accession>A0ABW1I1F4</accession>
<dbReference type="InterPro" id="IPR039697">
    <property type="entry name" value="Alcohol_dehydrogenase_Fe"/>
</dbReference>
<evidence type="ECO:0000259" key="5">
    <source>
        <dbReference type="Pfam" id="PF25137"/>
    </source>
</evidence>
<feature type="domain" description="Alcohol dehydrogenase iron-type/glycerol dehydrogenase GldA" evidence="4">
    <location>
        <begin position="15"/>
        <end position="157"/>
    </location>
</feature>
<dbReference type="Proteomes" id="UP001596119">
    <property type="component" value="Unassembled WGS sequence"/>
</dbReference>
<evidence type="ECO:0000313" key="7">
    <source>
        <dbReference type="Proteomes" id="UP001596119"/>
    </source>
</evidence>
<dbReference type="InterPro" id="IPR034786">
    <property type="entry name" value="MAR"/>
</dbReference>
<dbReference type="Pfam" id="PF25137">
    <property type="entry name" value="ADH_Fe_C"/>
    <property type="match status" value="1"/>
</dbReference>
<organism evidence="6 7">
    <name type="scientific">Pseudonocardia lutea</name>
    <dbReference type="NCBI Taxonomy" id="2172015"/>
    <lineage>
        <taxon>Bacteria</taxon>
        <taxon>Bacillati</taxon>
        <taxon>Actinomycetota</taxon>
        <taxon>Actinomycetes</taxon>
        <taxon>Pseudonocardiales</taxon>
        <taxon>Pseudonocardiaceae</taxon>
        <taxon>Pseudonocardia</taxon>
    </lineage>
</organism>
<dbReference type="PANTHER" id="PTHR11496:SF102">
    <property type="entry name" value="ALCOHOL DEHYDROGENASE 4"/>
    <property type="match status" value="1"/>
</dbReference>
<reference evidence="7" key="1">
    <citation type="journal article" date="2019" name="Int. J. Syst. Evol. Microbiol.">
        <title>The Global Catalogue of Microorganisms (GCM) 10K type strain sequencing project: providing services to taxonomists for standard genome sequencing and annotation.</title>
        <authorList>
            <consortium name="The Broad Institute Genomics Platform"/>
            <consortium name="The Broad Institute Genome Sequencing Center for Infectious Disease"/>
            <person name="Wu L."/>
            <person name="Ma J."/>
        </authorList>
    </citation>
    <scope>NUCLEOTIDE SEQUENCE [LARGE SCALE GENOMIC DNA]</scope>
    <source>
        <strain evidence="7">CGMCC 4.7397</strain>
    </source>
</reference>
<dbReference type="GO" id="GO:0018506">
    <property type="term" value="F:maleylacetate reductase activity"/>
    <property type="evidence" value="ECO:0007669"/>
    <property type="project" value="UniProtKB-EC"/>
</dbReference>
<dbReference type="Gene3D" id="1.20.1090.10">
    <property type="entry name" value="Dehydroquinate synthase-like - alpha domain"/>
    <property type="match status" value="1"/>
</dbReference>
<dbReference type="InterPro" id="IPR056798">
    <property type="entry name" value="ADH_Fe_C"/>
</dbReference>
<keyword evidence="3" id="KW-0520">NAD</keyword>
<dbReference type="Pfam" id="PF00465">
    <property type="entry name" value="Fe-ADH"/>
    <property type="match status" value="1"/>
</dbReference>
<dbReference type="SUPFAM" id="SSF56796">
    <property type="entry name" value="Dehydroquinate synthase-like"/>
    <property type="match status" value="1"/>
</dbReference>
<dbReference type="InterPro" id="IPR001670">
    <property type="entry name" value="ADH_Fe/GldA"/>
</dbReference>